<dbReference type="CDD" id="cd00009">
    <property type="entry name" value="AAA"/>
    <property type="match status" value="1"/>
</dbReference>
<gene>
    <name evidence="2" type="ORF">ACE1B6_09600</name>
</gene>
<evidence type="ECO:0000259" key="1">
    <source>
        <dbReference type="SMART" id="SM00382"/>
    </source>
</evidence>
<protein>
    <recommendedName>
        <fullName evidence="1">AAA+ ATPase domain-containing protein</fullName>
    </recommendedName>
</protein>
<keyword evidence="3" id="KW-1185">Reference proteome</keyword>
<accession>A0ABV4YA13</accession>
<dbReference type="RefSeq" id="WP_413257036.1">
    <property type="nucleotide sequence ID" value="NZ_JBHFNS010000042.1"/>
</dbReference>
<sequence length="1774" mass="202584">MVDSETTNSTAIISELDLLFQFNKLRNEWQEKQPNRAEGGSNALSGFEFQSLLTLLTIVRRWKKASRTDQQDPNIGHKILSEAISDLAELDVVWTITQAKKTLSDSAVHKALDELWEIFNLASECTPELIKYLRFVISGENEDIKGDRNTHDVIQGWGTRSKEKDSKKLSEFKSRVTYQLISTPKDDLTAELENLSRDEDTETTIGRWLGYLFQLGSGLSPERISALIWRELINDKSLEAFQATLARLFSRSDYQLRGIRHTLGSSLSLPRKDLLSQLQASVLTNRITLLIGSSGSGKSALCKLGMQTSFQDYTRLFLHPSDILFFTETPDSTSSRDTRRIDELLAAQVIEKPIIIIDDLSDADDQSFDCVLNLLQNALANETSTDVRFVLVTHTDAESRVRNKIVTRLGAELSINVVKLPQLPINDLQSSNTLPGNVASLVQRADEFGPALNLKLLDWLISSVQQDNINVSSFKNDLDLLAWFWRSHVGNGYEVSEEGRVLVETAISLADKFTPDLYLYDLGIAPTTLYTLVRRDCLRVVEEKVAVTHRFVGDCARFRYLLGKRRELEVSEFATILRNPLWSQPVRWFALYLVMESEETETWQELLQEAKKGNHLQLIDLLLDGAILSRQPSSVLQGCSGEHLPFFIKRLISRLLAIATEPIPDYFGVFQSMSASQRLMLYERTIGTPKVHLWEPVWRWLLAQNQEALIENSKLIFKAAEACLNWGVAETFPLRDQIAELIVDLAHKVLLPDPDQEKRYWLHNSSSAAFACIIFTLKLVPERSVWLLRALAGREVIPATELASTHTSCSIIFPGVGILESAHPKGPSGKVNCDFRKFMLKENGVYLRAVIRVNPQLGAELLLALTISPPGYHYEFERSSELLDNNLGTKGSHELDVCTFKFVPLLYLFQINEPLAVDVIAILCNVATDYWHEHHWAKNKLEGMPKTDTDGVTLLVGEDRKHFKGGRHALYWHRKYTWSPNIVACFLMTLEGWLYSRPTKAELERSISIIFECTDTVAMLGVLISLAKYDPNLLKGSLLPLLSSVQLLIWIEFDEIDEGQNFAFDSFNARTKLSQKEYQELIEFHRLSHRKIPLLGIILRMWLKGDIPFNAKSRILEDWDNNQLNLIPEVSQYRALKIRAWFEDNNWLSEEDEHGTQNFRFVDALPEDAEVDAKSEEDEHGTQSFRFVGTLPEDAEVDAKAESALWNLKHFEIVMMCRQILDGELQKTPELDRKFVTLLTSEEQLTSLQERLEEKAFLDTIWAMITVVLEPPSNELNQDLDCYITHYASNFSNLPINLDVSSRCQNYNINAEAFLAHTAPKLLRRCKSETLLRASAFRCIIGVRNYNTSAFMRSWIREYGLDHTLTQELINVTPWIARLIALTHIILSNQAILQEDTHSVPIIRLHEIADPISNGEHPEVQKSWSNLESQFVTKKIPELSIIDAFNSTPELLIPCLKIVFRMLKYGLCNCKIDWNFLGAVLIPVLEVQLENTEVQDFITALCRQVLFTLIRQREAVYLDYKCAQREDGYSDVNIQLYTDQSQLLSTVIKSNPTEVAARINILIEALKSVGLVDCIVLSDVVDTLSYCVVEWSSLNIIDNSFRNHIACTVGEYLFKLINQEDSNLRFLGKAREVWKKLIDFLWQCDENNAEKASQADHWLLEFFKHFQEVLLTDWALRIKLYRIGKSTKDKQFRQLLFTTLVQNQNHLPSSRNDESELLVQVLAEFWDSDRIWIIDRQARLQNLKTMLGQLQEIDAVGARKLADQIADSLAYPSD</sequence>
<dbReference type="InterPro" id="IPR003593">
    <property type="entry name" value="AAA+_ATPase"/>
</dbReference>
<dbReference type="Gene3D" id="3.40.50.300">
    <property type="entry name" value="P-loop containing nucleotide triphosphate hydrolases"/>
    <property type="match status" value="1"/>
</dbReference>
<dbReference type="SMART" id="SM00382">
    <property type="entry name" value="AAA"/>
    <property type="match status" value="1"/>
</dbReference>
<evidence type="ECO:0000313" key="3">
    <source>
        <dbReference type="Proteomes" id="UP001576776"/>
    </source>
</evidence>
<dbReference type="Proteomes" id="UP001576776">
    <property type="component" value="Unassembled WGS sequence"/>
</dbReference>
<proteinExistence type="predicted"/>
<dbReference type="EMBL" id="JBHFNS010000042">
    <property type="protein sequence ID" value="MFB2935523.1"/>
    <property type="molecule type" value="Genomic_DNA"/>
</dbReference>
<dbReference type="SUPFAM" id="SSF52540">
    <property type="entry name" value="P-loop containing nucleoside triphosphate hydrolases"/>
    <property type="match status" value="1"/>
</dbReference>
<organism evidence="2 3">
    <name type="scientific">Floridaenema fluviatile BLCC-F154</name>
    <dbReference type="NCBI Taxonomy" id="3153640"/>
    <lineage>
        <taxon>Bacteria</taxon>
        <taxon>Bacillati</taxon>
        <taxon>Cyanobacteriota</taxon>
        <taxon>Cyanophyceae</taxon>
        <taxon>Oscillatoriophycideae</taxon>
        <taxon>Aerosakkonematales</taxon>
        <taxon>Aerosakkonemataceae</taxon>
        <taxon>Floridanema</taxon>
        <taxon>Floridanema fluviatile</taxon>
    </lineage>
</organism>
<evidence type="ECO:0000313" key="2">
    <source>
        <dbReference type="EMBL" id="MFB2935523.1"/>
    </source>
</evidence>
<comment type="caution">
    <text evidence="2">The sequence shown here is derived from an EMBL/GenBank/DDBJ whole genome shotgun (WGS) entry which is preliminary data.</text>
</comment>
<name>A0ABV4YA13_9CYAN</name>
<reference evidence="2 3" key="1">
    <citation type="submission" date="2024-09" db="EMBL/GenBank/DDBJ databases">
        <title>Floridaenema gen nov. (Aerosakkonemataceae, Aerosakkonematales ord. nov., Cyanobacteria) from benthic tropical and subtropical fresh waters, with the description of four new species.</title>
        <authorList>
            <person name="Moretto J.A."/>
            <person name="Berthold D.E."/>
            <person name="Lefler F.W."/>
            <person name="Huang I.-S."/>
            <person name="Laughinghouse H. IV."/>
        </authorList>
    </citation>
    <scope>NUCLEOTIDE SEQUENCE [LARGE SCALE GENOMIC DNA]</scope>
    <source>
        <strain evidence="2 3">BLCC-F154</strain>
    </source>
</reference>
<dbReference type="InterPro" id="IPR027417">
    <property type="entry name" value="P-loop_NTPase"/>
</dbReference>
<feature type="domain" description="AAA+ ATPase" evidence="1">
    <location>
        <begin position="284"/>
        <end position="421"/>
    </location>
</feature>